<dbReference type="RefSeq" id="WP_136932765.1">
    <property type="nucleotide sequence ID" value="NZ_SSMQ01000040.1"/>
</dbReference>
<organism evidence="1 2">
    <name type="scientific">Polyangium fumosum</name>
    <dbReference type="NCBI Taxonomy" id="889272"/>
    <lineage>
        <taxon>Bacteria</taxon>
        <taxon>Pseudomonadati</taxon>
        <taxon>Myxococcota</taxon>
        <taxon>Polyangia</taxon>
        <taxon>Polyangiales</taxon>
        <taxon>Polyangiaceae</taxon>
        <taxon>Polyangium</taxon>
    </lineage>
</organism>
<evidence type="ECO:0000313" key="2">
    <source>
        <dbReference type="Proteomes" id="UP000309215"/>
    </source>
</evidence>
<gene>
    <name evidence="1" type="ORF">E8A74_31190</name>
</gene>
<name>A0A4V5PNR0_9BACT</name>
<proteinExistence type="predicted"/>
<evidence type="ECO:0000313" key="1">
    <source>
        <dbReference type="EMBL" id="TKD01319.1"/>
    </source>
</evidence>
<sequence length="257" mass="27123">MPLDTTTIAPKARQEYLRIGKQFGSTDTLNQANKTLEALHKYAPALEHHGFNAADGARLSDARGSLIDAGVGRAEVAGQRKLTNKGFVAALKEGKSVRETARSILHTGRNTLEEKGDETAAHSIEVALDQTRASQDDAEKLAIQLDTLREALNQQGVAAVVHDRGGPDAIARLGKAASTLRAAAKEREGQSTVAATEQLDLIDGIIVTLARSARKAARAAAREAKQPALAAAFELTHLYGPRGDRSQAPEEASGAPG</sequence>
<protein>
    <submittedName>
        <fullName evidence="1">Uncharacterized protein</fullName>
    </submittedName>
</protein>
<comment type="caution">
    <text evidence="1">The sequence shown here is derived from an EMBL/GenBank/DDBJ whole genome shotgun (WGS) entry which is preliminary data.</text>
</comment>
<reference evidence="1 2" key="1">
    <citation type="submission" date="2019-04" db="EMBL/GenBank/DDBJ databases">
        <authorList>
            <person name="Li Y."/>
            <person name="Wang J."/>
        </authorList>
    </citation>
    <scope>NUCLEOTIDE SEQUENCE [LARGE SCALE GENOMIC DNA]</scope>
    <source>
        <strain evidence="1 2">DSM 14668</strain>
    </source>
</reference>
<accession>A0A4V5PNR0</accession>
<dbReference type="Proteomes" id="UP000309215">
    <property type="component" value="Unassembled WGS sequence"/>
</dbReference>
<dbReference type="OrthoDB" id="5504595at2"/>
<keyword evidence="2" id="KW-1185">Reference proteome</keyword>
<dbReference type="EMBL" id="SSMQ01000040">
    <property type="protein sequence ID" value="TKD01319.1"/>
    <property type="molecule type" value="Genomic_DNA"/>
</dbReference>
<dbReference type="AlphaFoldDB" id="A0A4V5PNR0"/>